<keyword evidence="1" id="KW-1133">Transmembrane helix</keyword>
<keyword evidence="1" id="KW-0472">Membrane</keyword>
<evidence type="ECO:0008006" key="4">
    <source>
        <dbReference type="Google" id="ProtNLM"/>
    </source>
</evidence>
<dbReference type="Pfam" id="PF04276">
    <property type="entry name" value="DUF443"/>
    <property type="match status" value="1"/>
</dbReference>
<dbReference type="InterPro" id="IPR005915">
    <property type="entry name" value="Tandem_5TM"/>
</dbReference>
<keyword evidence="1" id="KW-0812">Transmembrane</keyword>
<feature type="transmembrane region" description="Helical" evidence="1">
    <location>
        <begin position="73"/>
        <end position="91"/>
    </location>
</feature>
<dbReference type="Proteomes" id="UP000255411">
    <property type="component" value="Chromosome"/>
</dbReference>
<protein>
    <recommendedName>
        <fullName evidence="4">DUF443 domain-containing protein</fullName>
    </recommendedName>
</protein>
<name>A0A345VJK7_9STRE</name>
<dbReference type="NCBIfam" id="TIGR01218">
    <property type="entry name" value="Gpos_tandem_5TM"/>
    <property type="match status" value="1"/>
</dbReference>
<reference evidence="2 3" key="1">
    <citation type="submission" date="2017-07" db="EMBL/GenBank/DDBJ databases">
        <title>Streptococcus pluranimalium as cause of bovine abortion.</title>
        <authorList>
            <person name="Rodriguez Campos S."/>
            <person name="Gobeli Brawand S."/>
            <person name="Brodard I."/>
            <person name="Rychener L."/>
            <person name="Perreten V."/>
        </authorList>
    </citation>
    <scope>NUCLEOTIDE SEQUENCE [LARGE SCALE GENOMIC DNA]</scope>
    <source>
        <strain evidence="2 3">14A0014</strain>
    </source>
</reference>
<organism evidence="2 3">
    <name type="scientific">Streptococcus pluranimalium</name>
    <dbReference type="NCBI Taxonomy" id="82348"/>
    <lineage>
        <taxon>Bacteria</taxon>
        <taxon>Bacillati</taxon>
        <taxon>Bacillota</taxon>
        <taxon>Bacilli</taxon>
        <taxon>Lactobacillales</taxon>
        <taxon>Streptococcaceae</taxon>
        <taxon>Streptococcus</taxon>
    </lineage>
</organism>
<dbReference type="RefSeq" id="WP_115130126.1">
    <property type="nucleotide sequence ID" value="NZ_CP022601.1"/>
</dbReference>
<evidence type="ECO:0000313" key="2">
    <source>
        <dbReference type="EMBL" id="AXJ12909.1"/>
    </source>
</evidence>
<feature type="transmembrane region" description="Helical" evidence="1">
    <location>
        <begin position="173"/>
        <end position="192"/>
    </location>
</feature>
<dbReference type="AlphaFoldDB" id="A0A345VJK7"/>
<dbReference type="EMBL" id="CP022601">
    <property type="protein sequence ID" value="AXJ12909.1"/>
    <property type="molecule type" value="Genomic_DNA"/>
</dbReference>
<sequence>MGKLMKTVKSYQIKKIGNPRYREMKINEKYFLVDLDANPFFWYLPGVAGLFPMRVQELDGTIEESPKKRYSPAVSVGVTTPIMTMIIFRFFPKMILSSNPTILLGIVLAIQVILFVIKCILSSFNKISMGEYHYISIKYNHLFSFYKQVLPAMIGFILFYIWCVLTFIKTGTLLGMVIVTMMNVLILSFHNLMHFPQEAKSYAINK</sequence>
<feature type="transmembrane region" description="Helical" evidence="1">
    <location>
        <begin position="103"/>
        <end position="124"/>
    </location>
</feature>
<proteinExistence type="predicted"/>
<evidence type="ECO:0000313" key="3">
    <source>
        <dbReference type="Proteomes" id="UP000255411"/>
    </source>
</evidence>
<evidence type="ECO:0000256" key="1">
    <source>
        <dbReference type="SAM" id="Phobius"/>
    </source>
</evidence>
<feature type="transmembrane region" description="Helical" evidence="1">
    <location>
        <begin position="145"/>
        <end position="167"/>
    </location>
</feature>
<accession>A0A345VJK7</accession>
<gene>
    <name evidence="2" type="ORF">Sp14A_09880</name>
</gene>